<sequence length="210" mass="23220">MCMPIRISINTEGFAAQDAKRPTNTNVQYWEKAREKRKMLQSESSRTLSLRGGSAFTLISELTRFSYSMGGGVFQKNHVRHPSRSMMKQKIDWTEALLSIIILALSCRTGVSSKQALFPFTAGSRAALHLSRVKPSASVVDCAVQEKTVKILRYSYQEVQGLSPTEPSIQYLPGVILSIIVNLASSLLRLAQVHVYLLTVIFCIISAAAP</sequence>
<name>A0A5N7CRB8_PETAA</name>
<organism evidence="1">
    <name type="scientific">Petromyces alliaceus</name>
    <name type="common">Aspergillus alliaceus</name>
    <dbReference type="NCBI Taxonomy" id="209559"/>
    <lineage>
        <taxon>Eukaryota</taxon>
        <taxon>Fungi</taxon>
        <taxon>Dikarya</taxon>
        <taxon>Ascomycota</taxon>
        <taxon>Pezizomycotina</taxon>
        <taxon>Eurotiomycetes</taxon>
        <taxon>Eurotiomycetidae</taxon>
        <taxon>Eurotiales</taxon>
        <taxon>Aspergillaceae</taxon>
        <taxon>Aspergillus</taxon>
        <taxon>Aspergillus subgen. Circumdati</taxon>
    </lineage>
</organism>
<proteinExistence type="predicted"/>
<evidence type="ECO:0000313" key="1">
    <source>
        <dbReference type="EMBL" id="KAE8396459.1"/>
    </source>
</evidence>
<accession>A0A5N7CRB8</accession>
<dbReference type="AlphaFoldDB" id="A0A5N7CRB8"/>
<reference evidence="1" key="1">
    <citation type="submission" date="2019-04" db="EMBL/GenBank/DDBJ databases">
        <title>Friends and foes A comparative genomics studyof 23 Aspergillus species from section Flavi.</title>
        <authorList>
            <consortium name="DOE Joint Genome Institute"/>
            <person name="Kjaerbolling I."/>
            <person name="Vesth T."/>
            <person name="Frisvad J.C."/>
            <person name="Nybo J.L."/>
            <person name="Theobald S."/>
            <person name="Kildgaard S."/>
            <person name="Isbrandt T."/>
            <person name="Kuo A."/>
            <person name="Sato A."/>
            <person name="Lyhne E.K."/>
            <person name="Kogle M.E."/>
            <person name="Wiebenga A."/>
            <person name="Kun R.S."/>
            <person name="Lubbers R.J."/>
            <person name="Makela M.R."/>
            <person name="Barry K."/>
            <person name="Chovatia M."/>
            <person name="Clum A."/>
            <person name="Daum C."/>
            <person name="Haridas S."/>
            <person name="He G."/>
            <person name="LaButti K."/>
            <person name="Lipzen A."/>
            <person name="Mondo S."/>
            <person name="Riley R."/>
            <person name="Salamov A."/>
            <person name="Simmons B.A."/>
            <person name="Magnuson J.K."/>
            <person name="Henrissat B."/>
            <person name="Mortensen U.H."/>
            <person name="Larsen T.O."/>
            <person name="Devries R.P."/>
            <person name="Grigoriev I.V."/>
            <person name="Machida M."/>
            <person name="Baker S.E."/>
            <person name="Andersen M.R."/>
        </authorList>
    </citation>
    <scope>NUCLEOTIDE SEQUENCE [LARGE SCALE GENOMIC DNA]</scope>
    <source>
        <strain evidence="1">IBT 14317</strain>
    </source>
</reference>
<protein>
    <submittedName>
        <fullName evidence="1">Uncharacterized protein</fullName>
    </submittedName>
</protein>
<dbReference type="EMBL" id="ML735214">
    <property type="protein sequence ID" value="KAE8396459.1"/>
    <property type="molecule type" value="Genomic_DNA"/>
</dbReference>
<dbReference type="Proteomes" id="UP000326877">
    <property type="component" value="Unassembled WGS sequence"/>
</dbReference>
<gene>
    <name evidence="1" type="ORF">BDV23DRAFT_177457</name>
</gene>